<feature type="domain" description="YknX-like C-terminal permuted SH3-like" evidence="4">
    <location>
        <begin position="333"/>
        <end position="399"/>
    </location>
</feature>
<dbReference type="Gene3D" id="2.40.30.170">
    <property type="match status" value="1"/>
</dbReference>
<protein>
    <submittedName>
        <fullName evidence="5">Efflux RND transporter periplasmic adaptor subunit</fullName>
    </submittedName>
</protein>
<organism evidence="5 6">
    <name type="scientific">Larkinella punicea</name>
    <dbReference type="NCBI Taxonomy" id="2315727"/>
    <lineage>
        <taxon>Bacteria</taxon>
        <taxon>Pseudomonadati</taxon>
        <taxon>Bacteroidota</taxon>
        <taxon>Cytophagia</taxon>
        <taxon>Cytophagales</taxon>
        <taxon>Spirosomataceae</taxon>
        <taxon>Larkinella</taxon>
    </lineage>
</organism>
<name>A0A368JJK4_9BACT</name>
<dbReference type="InterPro" id="IPR058637">
    <property type="entry name" value="YknX-like_C"/>
</dbReference>
<dbReference type="InterPro" id="IPR058647">
    <property type="entry name" value="BSH_CzcB-like"/>
</dbReference>
<dbReference type="Pfam" id="PF25989">
    <property type="entry name" value="YknX_C"/>
    <property type="match status" value="1"/>
</dbReference>
<dbReference type="Gene3D" id="1.10.287.470">
    <property type="entry name" value="Helix hairpin bin"/>
    <property type="match status" value="1"/>
</dbReference>
<dbReference type="SUPFAM" id="SSF111369">
    <property type="entry name" value="HlyD-like secretion proteins"/>
    <property type="match status" value="1"/>
</dbReference>
<keyword evidence="6" id="KW-1185">Reference proteome</keyword>
<dbReference type="PANTHER" id="PTHR30469:SF37">
    <property type="entry name" value="RAGD PROTEIN"/>
    <property type="match status" value="1"/>
</dbReference>
<dbReference type="Gene3D" id="2.40.420.20">
    <property type="match status" value="1"/>
</dbReference>
<dbReference type="InterPro" id="IPR006143">
    <property type="entry name" value="RND_pump_MFP"/>
</dbReference>
<dbReference type="Pfam" id="PF25954">
    <property type="entry name" value="Beta-barrel_RND_2"/>
    <property type="match status" value="1"/>
</dbReference>
<dbReference type="EMBL" id="QOWE01000021">
    <property type="protein sequence ID" value="RCR67246.1"/>
    <property type="molecule type" value="Genomic_DNA"/>
</dbReference>
<evidence type="ECO:0000259" key="4">
    <source>
        <dbReference type="Pfam" id="PF25989"/>
    </source>
</evidence>
<gene>
    <name evidence="5" type="ORF">DUE52_23035</name>
</gene>
<evidence type="ECO:0000259" key="2">
    <source>
        <dbReference type="Pfam" id="PF25954"/>
    </source>
</evidence>
<dbReference type="Gene3D" id="2.40.50.100">
    <property type="match status" value="1"/>
</dbReference>
<evidence type="ECO:0000259" key="3">
    <source>
        <dbReference type="Pfam" id="PF25973"/>
    </source>
</evidence>
<dbReference type="OrthoDB" id="1114717at2"/>
<dbReference type="GO" id="GO:1990281">
    <property type="term" value="C:efflux pump complex"/>
    <property type="evidence" value="ECO:0007669"/>
    <property type="project" value="TreeGrafter"/>
</dbReference>
<dbReference type="GO" id="GO:0015562">
    <property type="term" value="F:efflux transmembrane transporter activity"/>
    <property type="evidence" value="ECO:0007669"/>
    <property type="project" value="TreeGrafter"/>
</dbReference>
<dbReference type="AlphaFoldDB" id="A0A368JJK4"/>
<comment type="caution">
    <text evidence="5">The sequence shown here is derived from an EMBL/GenBank/DDBJ whole genome shotgun (WGS) entry which is preliminary data.</text>
</comment>
<proteinExistence type="inferred from homology"/>
<sequence>MLTHPCCPTTRLPIIRTLKLLILNPKPFILKRMKIIEYSRLLALLGLCTLSSCNSSDSGQTVLKKKSTTKPVAETKYRIGAVSRQPVGQTVQLPGEFHPYQEVTIYPRATGFVDRVLVDRGSAVRKGQVLMTIDAPETEERLAATRSNSLKAQALLVASREHYRRLLASNKVPGSVSALDLETALARVQADSASLLGEEANYRAMAKLKSYLTVVAPFDGFITERNVHPGALVGTGARQDRPMLVLQQQNRLRLVFDVPETYSSQLRKSEALAFTVSAMPGKVFKGKISRRSGTMNQQFRSETVEIDVDNQNRQLQPGMFADISLSATGTPGALAVPTSAVIASTEGQYVIKVEDGRAKRVAIRRGQKSGDMIEIFGDLRDNDKVIFNARETIKEGTAIQ</sequence>
<feature type="domain" description="CusB-like beta-barrel" evidence="2">
    <location>
        <begin position="254"/>
        <end position="328"/>
    </location>
</feature>
<comment type="similarity">
    <text evidence="1">Belongs to the membrane fusion protein (MFP) (TC 8.A.1) family.</text>
</comment>
<evidence type="ECO:0000313" key="6">
    <source>
        <dbReference type="Proteomes" id="UP000253383"/>
    </source>
</evidence>
<dbReference type="NCBIfam" id="TIGR01730">
    <property type="entry name" value="RND_mfp"/>
    <property type="match status" value="1"/>
</dbReference>
<dbReference type="InterPro" id="IPR058792">
    <property type="entry name" value="Beta-barrel_RND_2"/>
</dbReference>
<dbReference type="Proteomes" id="UP000253383">
    <property type="component" value="Unassembled WGS sequence"/>
</dbReference>
<accession>A0A368JJK4</accession>
<dbReference type="PANTHER" id="PTHR30469">
    <property type="entry name" value="MULTIDRUG RESISTANCE PROTEIN MDTA"/>
    <property type="match status" value="1"/>
</dbReference>
<feature type="domain" description="CzcB-like barrel-sandwich hybrid" evidence="3">
    <location>
        <begin position="103"/>
        <end position="235"/>
    </location>
</feature>
<evidence type="ECO:0000256" key="1">
    <source>
        <dbReference type="ARBA" id="ARBA00009477"/>
    </source>
</evidence>
<evidence type="ECO:0000313" key="5">
    <source>
        <dbReference type="EMBL" id="RCR67246.1"/>
    </source>
</evidence>
<dbReference type="Pfam" id="PF25973">
    <property type="entry name" value="BSH_CzcB"/>
    <property type="match status" value="1"/>
</dbReference>
<reference evidence="5 6" key="1">
    <citation type="submission" date="2018-07" db="EMBL/GenBank/DDBJ databases">
        <title>Genome analysis of Larkinella rosea.</title>
        <authorList>
            <person name="Zhou Z."/>
            <person name="Wang G."/>
        </authorList>
    </citation>
    <scope>NUCLEOTIDE SEQUENCE [LARGE SCALE GENOMIC DNA]</scope>
    <source>
        <strain evidence="6">zzj9</strain>
    </source>
</reference>